<proteinExistence type="predicted"/>
<organism evidence="1 2">
    <name type="scientific">Arthrobacter mobilis</name>
    <dbReference type="NCBI Taxonomy" id="2724944"/>
    <lineage>
        <taxon>Bacteria</taxon>
        <taxon>Bacillati</taxon>
        <taxon>Actinomycetota</taxon>
        <taxon>Actinomycetes</taxon>
        <taxon>Micrococcales</taxon>
        <taxon>Micrococcaceae</taxon>
        <taxon>Arthrobacter</taxon>
    </lineage>
</organism>
<dbReference type="EMBL" id="JAAZSQ010000010">
    <property type="protein sequence ID" value="NKX55180.1"/>
    <property type="molecule type" value="Genomic_DNA"/>
</dbReference>
<gene>
    <name evidence="1" type="ORF">HGG74_11620</name>
</gene>
<keyword evidence="2" id="KW-1185">Reference proteome</keyword>
<name>A0A7X6K4Z6_9MICC</name>
<sequence length="292" mass="32503">MEEVSRDVAGRLDGTDAGSRAAKAILDRLEALAPFCARDADTDDIEPDSPLAWLDARFASLHGVSGLLKQSLSAAMDNTQALRRLLFVEEPSGRIFYRLNTHAPYSLVRTIIECGSTVLWALLPDEGRESARRSLVLIAREVFNAASFWGTYLEEFHPVRHGQALEYFDGLRRAVNDSAEALQLPPVFSQKAGGSWGYATKNRTQTAILKDLHGQVAPELIYVWQFCSGYSHGLEWASANGSIYPDPFAEPGREHLPAGSMEQLRRVCDVAFDLVPQAWAIYDIRRRAWPLL</sequence>
<dbReference type="RefSeq" id="WP_168486520.1">
    <property type="nucleotide sequence ID" value="NZ_JAAZSQ010000010.1"/>
</dbReference>
<protein>
    <submittedName>
        <fullName evidence="1">Uncharacterized protein</fullName>
    </submittedName>
</protein>
<comment type="caution">
    <text evidence="1">The sequence shown here is derived from an EMBL/GenBank/DDBJ whole genome shotgun (WGS) entry which is preliminary data.</text>
</comment>
<dbReference type="Proteomes" id="UP000544090">
    <property type="component" value="Unassembled WGS sequence"/>
</dbReference>
<reference evidence="1 2" key="1">
    <citation type="submission" date="2020-04" db="EMBL/GenBank/DDBJ databases">
        <title>Arthrobacter sp. nov.</title>
        <authorList>
            <person name="Liu S."/>
        </authorList>
    </citation>
    <scope>NUCLEOTIDE SEQUENCE [LARGE SCALE GENOMIC DNA]</scope>
    <source>
        <strain evidence="1 2">E918</strain>
    </source>
</reference>
<evidence type="ECO:0000313" key="2">
    <source>
        <dbReference type="Proteomes" id="UP000544090"/>
    </source>
</evidence>
<dbReference type="AlphaFoldDB" id="A0A7X6K4Z6"/>
<evidence type="ECO:0000313" key="1">
    <source>
        <dbReference type="EMBL" id="NKX55180.1"/>
    </source>
</evidence>
<accession>A0A7X6K4Z6</accession>